<dbReference type="InterPro" id="IPR014721">
    <property type="entry name" value="Ribsml_uS5_D2-typ_fold_subgr"/>
</dbReference>
<dbReference type="EMBL" id="JBHMFA010000010">
    <property type="protein sequence ID" value="MFB9106027.1"/>
    <property type="molecule type" value="Genomic_DNA"/>
</dbReference>
<evidence type="ECO:0000256" key="1">
    <source>
        <dbReference type="SAM" id="Coils"/>
    </source>
</evidence>
<reference evidence="2 3" key="1">
    <citation type="submission" date="2024-09" db="EMBL/GenBank/DDBJ databases">
        <authorList>
            <person name="Sun Q."/>
            <person name="Mori K."/>
        </authorList>
    </citation>
    <scope>NUCLEOTIDE SEQUENCE [LARGE SCALE GENOMIC DNA]</scope>
    <source>
        <strain evidence="2 3">CECT 8300</strain>
    </source>
</reference>
<accession>A0ABV5H2A5</accession>
<keyword evidence="3" id="KW-1185">Reference proteome</keyword>
<dbReference type="NCBIfam" id="NF040656">
    <property type="entry name" value="GHMP_GYDIA"/>
    <property type="match status" value="1"/>
</dbReference>
<dbReference type="InterPro" id="IPR020568">
    <property type="entry name" value="Ribosomal_Su5_D2-typ_SF"/>
</dbReference>
<organism evidence="2 3">
    <name type="scientific">Algibacter miyuki</name>
    <dbReference type="NCBI Taxonomy" id="1306933"/>
    <lineage>
        <taxon>Bacteria</taxon>
        <taxon>Pseudomonadati</taxon>
        <taxon>Bacteroidota</taxon>
        <taxon>Flavobacteriia</taxon>
        <taxon>Flavobacteriales</taxon>
        <taxon>Flavobacteriaceae</taxon>
        <taxon>Algibacter</taxon>
    </lineage>
</organism>
<proteinExistence type="predicted"/>
<comment type="caution">
    <text evidence="2">The sequence shown here is derived from an EMBL/GenBank/DDBJ whole genome shotgun (WGS) entry which is preliminary data.</text>
</comment>
<feature type="coiled-coil region" evidence="1">
    <location>
        <begin position="201"/>
        <end position="248"/>
    </location>
</feature>
<keyword evidence="2" id="KW-0418">Kinase</keyword>
<dbReference type="InterPro" id="IPR047765">
    <property type="entry name" value="GHMP_GYDIA-like"/>
</dbReference>
<keyword evidence="1" id="KW-0175">Coiled coil</keyword>
<sequence>MKQFFSNGKLLISGEYVVLDGAIALAVPTTYGQSLDVETIDEPKIIWTSLDETKQTWFEITFEIKDNTIQHLGNDDAISNRLLQILNAVKQLNPNYLKGAKGFKITTKLDFPKNWGLGTSSTLINNLATWAQVDPYILLENTFGGSGYDIACAKHDTAISYQIKEDSKEVIEINFDPNFKNNLYFIHLNKKQNSRDGISHYREHKGDLSNYINQINEITQQMCTCQTLEVFQNLMETHENIIAEITKQTPVKQALFNDFKGSIKSLGAWGGDFILAATNANPERYFKAKGYNTVIPYLDMVK</sequence>
<dbReference type="Proteomes" id="UP001589590">
    <property type="component" value="Unassembled WGS sequence"/>
</dbReference>
<dbReference type="Gene3D" id="3.30.230.10">
    <property type="match status" value="1"/>
</dbReference>
<dbReference type="SUPFAM" id="SSF54211">
    <property type="entry name" value="Ribosomal protein S5 domain 2-like"/>
    <property type="match status" value="1"/>
</dbReference>
<dbReference type="GO" id="GO:0016301">
    <property type="term" value="F:kinase activity"/>
    <property type="evidence" value="ECO:0007669"/>
    <property type="project" value="UniProtKB-KW"/>
</dbReference>
<protein>
    <submittedName>
        <fullName evidence="2">GYDIA family GHMP kinase</fullName>
    </submittedName>
</protein>
<evidence type="ECO:0000313" key="3">
    <source>
        <dbReference type="Proteomes" id="UP001589590"/>
    </source>
</evidence>
<evidence type="ECO:0000313" key="2">
    <source>
        <dbReference type="EMBL" id="MFB9106027.1"/>
    </source>
</evidence>
<dbReference type="RefSeq" id="WP_290268493.1">
    <property type="nucleotide sequence ID" value="NZ_JAUFQP010000007.1"/>
</dbReference>
<name>A0ABV5H2A5_9FLAO</name>
<gene>
    <name evidence="2" type="ORF">ACFFU1_14050</name>
</gene>
<keyword evidence="2" id="KW-0808">Transferase</keyword>